<dbReference type="RefSeq" id="WP_121198341.1">
    <property type="nucleotide sequence ID" value="NZ_RBKU01000001.1"/>
</dbReference>
<dbReference type="GO" id="GO:0016646">
    <property type="term" value="F:oxidoreductase activity, acting on the CH-NH group of donors, NAD or NADP as acceptor"/>
    <property type="evidence" value="ECO:0007669"/>
    <property type="project" value="TreeGrafter"/>
</dbReference>
<accession>A0A495J1B7</accession>
<comment type="caution">
    <text evidence="2">The sequence shown here is derived from an EMBL/GenBank/DDBJ whole genome shotgun (WGS) entry which is preliminary data.</text>
</comment>
<dbReference type="Proteomes" id="UP000268007">
    <property type="component" value="Unassembled WGS sequence"/>
</dbReference>
<protein>
    <recommendedName>
        <fullName evidence="1">NAD(P)-binding domain-containing protein</fullName>
    </recommendedName>
</protein>
<dbReference type="AlphaFoldDB" id="A0A495J1B7"/>
<dbReference type="Pfam" id="PF13460">
    <property type="entry name" value="NAD_binding_10"/>
    <property type="match status" value="1"/>
</dbReference>
<dbReference type="PANTHER" id="PTHR43355">
    <property type="entry name" value="FLAVIN REDUCTASE (NADPH)"/>
    <property type="match status" value="1"/>
</dbReference>
<name>A0A495J1B7_9SPHI</name>
<dbReference type="InterPro" id="IPR016040">
    <property type="entry name" value="NAD(P)-bd_dom"/>
</dbReference>
<sequence>MKIAIIGANGNIGSRILEEAINRGHQVTGIARNPEKLQFKHANLTFVKGDALNTDQLAQIIKGHDAVVSSFGVDWSKPETFPVFSVVAQSVIDAARQAGVKRIINVGGAGSLEVAPGLQLVDSPNFPPEYKLAANEQRHSLEVFRKANDLDWTFFSPAIIIEPGTRTGKFRLGKDNPVFDDYGNSKITYDDYAVALIDELEKPQFIKQRFTVGY</sequence>
<dbReference type="OrthoDB" id="9785372at2"/>
<evidence type="ECO:0000313" key="2">
    <source>
        <dbReference type="EMBL" id="RKR82770.1"/>
    </source>
</evidence>
<proteinExistence type="predicted"/>
<dbReference type="SUPFAM" id="SSF51735">
    <property type="entry name" value="NAD(P)-binding Rossmann-fold domains"/>
    <property type="match status" value="1"/>
</dbReference>
<gene>
    <name evidence="2" type="ORF">BDD43_2956</name>
</gene>
<dbReference type="Gene3D" id="3.40.50.720">
    <property type="entry name" value="NAD(P)-binding Rossmann-like Domain"/>
    <property type="match status" value="1"/>
</dbReference>
<feature type="domain" description="NAD(P)-binding" evidence="1">
    <location>
        <begin position="7"/>
        <end position="203"/>
    </location>
</feature>
<dbReference type="InterPro" id="IPR036291">
    <property type="entry name" value="NAD(P)-bd_dom_sf"/>
</dbReference>
<dbReference type="EMBL" id="RBKU01000001">
    <property type="protein sequence ID" value="RKR82770.1"/>
    <property type="molecule type" value="Genomic_DNA"/>
</dbReference>
<dbReference type="CDD" id="cd05244">
    <property type="entry name" value="BVR-B_like_SDR_a"/>
    <property type="match status" value="1"/>
</dbReference>
<reference evidence="2 3" key="1">
    <citation type="submission" date="2018-10" db="EMBL/GenBank/DDBJ databases">
        <title>Genomic Encyclopedia of Archaeal and Bacterial Type Strains, Phase II (KMG-II): from individual species to whole genera.</title>
        <authorList>
            <person name="Goeker M."/>
        </authorList>
    </citation>
    <scope>NUCLEOTIDE SEQUENCE [LARGE SCALE GENOMIC DNA]</scope>
    <source>
        <strain evidence="2 3">DSM 18602</strain>
    </source>
</reference>
<evidence type="ECO:0000313" key="3">
    <source>
        <dbReference type="Proteomes" id="UP000268007"/>
    </source>
</evidence>
<dbReference type="InterPro" id="IPR051606">
    <property type="entry name" value="Polyketide_Oxido-like"/>
</dbReference>
<keyword evidence="3" id="KW-1185">Reference proteome</keyword>
<dbReference type="PANTHER" id="PTHR43355:SF2">
    <property type="entry name" value="FLAVIN REDUCTASE (NADPH)"/>
    <property type="match status" value="1"/>
</dbReference>
<evidence type="ECO:0000259" key="1">
    <source>
        <dbReference type="Pfam" id="PF13460"/>
    </source>
</evidence>
<organism evidence="2 3">
    <name type="scientific">Mucilaginibacter gracilis</name>
    <dbReference type="NCBI Taxonomy" id="423350"/>
    <lineage>
        <taxon>Bacteria</taxon>
        <taxon>Pseudomonadati</taxon>
        <taxon>Bacteroidota</taxon>
        <taxon>Sphingobacteriia</taxon>
        <taxon>Sphingobacteriales</taxon>
        <taxon>Sphingobacteriaceae</taxon>
        <taxon>Mucilaginibacter</taxon>
    </lineage>
</organism>